<dbReference type="Gene3D" id="1.10.3680.10">
    <property type="entry name" value="TerB-like"/>
    <property type="match status" value="1"/>
</dbReference>
<feature type="region of interest" description="Disordered" evidence="1">
    <location>
        <begin position="13"/>
        <end position="41"/>
    </location>
</feature>
<dbReference type="RefSeq" id="WP_149301006.1">
    <property type="nucleotide sequence ID" value="NZ_VTWH01000003.1"/>
</dbReference>
<organism evidence="2 3">
    <name type="scientific">Aureimonas fodinaquatilis</name>
    <dbReference type="NCBI Taxonomy" id="2565783"/>
    <lineage>
        <taxon>Bacteria</taxon>
        <taxon>Pseudomonadati</taxon>
        <taxon>Pseudomonadota</taxon>
        <taxon>Alphaproteobacteria</taxon>
        <taxon>Hyphomicrobiales</taxon>
        <taxon>Aurantimonadaceae</taxon>
        <taxon>Aureimonas</taxon>
    </lineage>
</organism>
<dbReference type="SUPFAM" id="SSF158682">
    <property type="entry name" value="TerB-like"/>
    <property type="match status" value="1"/>
</dbReference>
<dbReference type="AlphaFoldDB" id="A0A5B0DUP2"/>
<dbReference type="Proteomes" id="UP000324738">
    <property type="component" value="Unassembled WGS sequence"/>
</dbReference>
<keyword evidence="3" id="KW-1185">Reference proteome</keyword>
<dbReference type="Pfam" id="PF04391">
    <property type="entry name" value="DUF533"/>
    <property type="match status" value="1"/>
</dbReference>
<protein>
    <submittedName>
        <fullName evidence="2">Tellurite resistance TerB family protein</fullName>
    </submittedName>
</protein>
<reference evidence="2 3" key="1">
    <citation type="submission" date="2019-08" db="EMBL/GenBank/DDBJ databases">
        <title>Aureimonas fodiniaquatilis sp. nov., isolated from a coal mine wastewater.</title>
        <authorList>
            <person name="Kim W."/>
        </authorList>
    </citation>
    <scope>NUCLEOTIDE SEQUENCE [LARGE SCALE GENOMIC DNA]</scope>
    <source>
        <strain evidence="2 3">CAU 1482</strain>
    </source>
</reference>
<feature type="compositionally biased region" description="Low complexity" evidence="1">
    <location>
        <begin position="13"/>
        <end position="34"/>
    </location>
</feature>
<evidence type="ECO:0000313" key="3">
    <source>
        <dbReference type="Proteomes" id="UP000324738"/>
    </source>
</evidence>
<dbReference type="CDD" id="cd07178">
    <property type="entry name" value="terB_like_YebE"/>
    <property type="match status" value="1"/>
</dbReference>
<evidence type="ECO:0000313" key="2">
    <source>
        <dbReference type="EMBL" id="KAA0969722.1"/>
    </source>
</evidence>
<sequence>MINAEKLLDQFLGTGRQGNRPGQQPGQPGQPGQSGQTGGLPGNIGDILGSVLGGGRGGSGGVGNNALAGMLAGGLASYILRGKGGKKLGGSAVRMGGLALIAGLGYKAWQNYQARQNAGSGGQILPPAEIPDASGTPFQPAPGHEQDHARLLLSAMIAAAKADGSIDAAEEEAIFGKIDALNLDAEEKATVMDELRRPLPVEDIAAQVGTPEMGVEIYLASLLAIEGDNAAEQAYLARLAQALNLPAELVDEIHRTRRDVVE</sequence>
<gene>
    <name evidence="2" type="ORF">FPY71_14495</name>
</gene>
<dbReference type="InterPro" id="IPR007486">
    <property type="entry name" value="YebE"/>
</dbReference>
<dbReference type="OrthoDB" id="5459344at2"/>
<evidence type="ECO:0000256" key="1">
    <source>
        <dbReference type="SAM" id="MobiDB-lite"/>
    </source>
</evidence>
<name>A0A5B0DUP2_9HYPH</name>
<dbReference type="EMBL" id="VTWH01000003">
    <property type="protein sequence ID" value="KAA0969722.1"/>
    <property type="molecule type" value="Genomic_DNA"/>
</dbReference>
<dbReference type="InterPro" id="IPR029024">
    <property type="entry name" value="TerB-like"/>
</dbReference>
<accession>A0A5B0DUP2</accession>
<comment type="caution">
    <text evidence="2">The sequence shown here is derived from an EMBL/GenBank/DDBJ whole genome shotgun (WGS) entry which is preliminary data.</text>
</comment>
<proteinExistence type="predicted"/>